<dbReference type="InterPro" id="IPR032675">
    <property type="entry name" value="LRR_dom_sf"/>
</dbReference>
<protein>
    <recommendedName>
        <fullName evidence="3">F-box domain-containing protein</fullName>
    </recommendedName>
</protein>
<dbReference type="SUPFAM" id="SSF52047">
    <property type="entry name" value="RNI-like"/>
    <property type="match status" value="1"/>
</dbReference>
<dbReference type="Gene3D" id="3.80.10.10">
    <property type="entry name" value="Ribonuclease Inhibitor"/>
    <property type="match status" value="1"/>
</dbReference>
<proteinExistence type="predicted"/>
<accession>A0A6A7C7Z4</accession>
<organism evidence="1 2">
    <name type="scientific">Piedraia hortae CBS 480.64</name>
    <dbReference type="NCBI Taxonomy" id="1314780"/>
    <lineage>
        <taxon>Eukaryota</taxon>
        <taxon>Fungi</taxon>
        <taxon>Dikarya</taxon>
        <taxon>Ascomycota</taxon>
        <taxon>Pezizomycotina</taxon>
        <taxon>Dothideomycetes</taxon>
        <taxon>Dothideomycetidae</taxon>
        <taxon>Capnodiales</taxon>
        <taxon>Piedraiaceae</taxon>
        <taxon>Piedraia</taxon>
    </lineage>
</organism>
<dbReference type="AlphaFoldDB" id="A0A6A7C7Z4"/>
<evidence type="ECO:0008006" key="3">
    <source>
        <dbReference type="Google" id="ProtNLM"/>
    </source>
</evidence>
<evidence type="ECO:0000313" key="1">
    <source>
        <dbReference type="EMBL" id="KAF2863533.1"/>
    </source>
</evidence>
<evidence type="ECO:0000313" key="2">
    <source>
        <dbReference type="Proteomes" id="UP000799421"/>
    </source>
</evidence>
<reference evidence="1" key="1">
    <citation type="journal article" date="2020" name="Stud. Mycol.">
        <title>101 Dothideomycetes genomes: a test case for predicting lifestyles and emergence of pathogens.</title>
        <authorList>
            <person name="Haridas S."/>
            <person name="Albert R."/>
            <person name="Binder M."/>
            <person name="Bloem J."/>
            <person name="Labutti K."/>
            <person name="Salamov A."/>
            <person name="Andreopoulos B."/>
            <person name="Baker S."/>
            <person name="Barry K."/>
            <person name="Bills G."/>
            <person name="Bluhm B."/>
            <person name="Cannon C."/>
            <person name="Castanera R."/>
            <person name="Culley D."/>
            <person name="Daum C."/>
            <person name="Ezra D."/>
            <person name="Gonzalez J."/>
            <person name="Henrissat B."/>
            <person name="Kuo A."/>
            <person name="Liang C."/>
            <person name="Lipzen A."/>
            <person name="Lutzoni F."/>
            <person name="Magnuson J."/>
            <person name="Mondo S."/>
            <person name="Nolan M."/>
            <person name="Ohm R."/>
            <person name="Pangilinan J."/>
            <person name="Park H.-J."/>
            <person name="Ramirez L."/>
            <person name="Alfaro M."/>
            <person name="Sun H."/>
            <person name="Tritt A."/>
            <person name="Yoshinaga Y."/>
            <person name="Zwiers L.-H."/>
            <person name="Turgeon B."/>
            <person name="Goodwin S."/>
            <person name="Spatafora J."/>
            <person name="Crous P."/>
            <person name="Grigoriev I."/>
        </authorList>
    </citation>
    <scope>NUCLEOTIDE SEQUENCE</scope>
    <source>
        <strain evidence="1">CBS 480.64</strain>
    </source>
</reference>
<name>A0A6A7C7Z4_9PEZI</name>
<sequence>MQSPNERLYANGERDTSARQRNMHLPGEILLKVAQCLLGNRASLRSFCLVCHDWVGPGTEILWGDVDSQTLGNVPEEERQDHANFVQILRLAPDAWWVYQMKDRSLPRLKALELAPPKSGTDRRAYNSIPKSLVHLKINAIVNFHGIEISSVQPLYALVPRLPNLEDIELLFDIEGLQIEQFVMPLIRRKKLRSLKVNPYTCQQLLQYIADSNEPLSGVEATKVQSNITTLWIAPRKPSPVFFEALETLQTLEDVHLAISSNPDNKSPVINSHALALIAKLSNLSRLTFDGNLEFAPDEFFVSTEDWLRLFTGLLNLSVFDLDIKGVFDATAFRGLGISCPKLEECVIASSLDLTIFQDETRCLFPNLVFLELGGIALTDWAVEDIPQKAIRIFETIAPKSWDADSLDSDTKILIFNHQRVSYQ</sequence>
<gene>
    <name evidence="1" type="ORF">K470DRAFT_274412</name>
</gene>
<keyword evidence="2" id="KW-1185">Reference proteome</keyword>
<dbReference type="Proteomes" id="UP000799421">
    <property type="component" value="Unassembled WGS sequence"/>
</dbReference>
<dbReference type="EMBL" id="MU005960">
    <property type="protein sequence ID" value="KAF2863533.1"/>
    <property type="molecule type" value="Genomic_DNA"/>
</dbReference>